<name>A0ABT0PIQ7_9GAMM</name>
<organism evidence="3 4">
    <name type="scientific">Parendozoicomonas callyspongiae</name>
    <dbReference type="NCBI Taxonomy" id="2942213"/>
    <lineage>
        <taxon>Bacteria</taxon>
        <taxon>Pseudomonadati</taxon>
        <taxon>Pseudomonadota</taxon>
        <taxon>Gammaproteobacteria</taxon>
        <taxon>Oceanospirillales</taxon>
        <taxon>Endozoicomonadaceae</taxon>
        <taxon>Parendozoicomonas</taxon>
    </lineage>
</organism>
<dbReference type="Pfam" id="PF02567">
    <property type="entry name" value="PhzC-PhzF"/>
    <property type="match status" value="1"/>
</dbReference>
<evidence type="ECO:0000313" key="4">
    <source>
        <dbReference type="Proteomes" id="UP001203338"/>
    </source>
</evidence>
<evidence type="ECO:0000256" key="1">
    <source>
        <dbReference type="ARBA" id="ARBA00008270"/>
    </source>
</evidence>
<dbReference type="PANTHER" id="PTHR13774:SF17">
    <property type="entry name" value="PHENAZINE BIOSYNTHESIS-LIKE DOMAIN-CONTAINING PROTEIN"/>
    <property type="match status" value="1"/>
</dbReference>
<dbReference type="Gene3D" id="3.10.310.10">
    <property type="entry name" value="Diaminopimelate Epimerase, Chain A, domain 1"/>
    <property type="match status" value="2"/>
</dbReference>
<dbReference type="Proteomes" id="UP001203338">
    <property type="component" value="Unassembled WGS sequence"/>
</dbReference>
<gene>
    <name evidence="3" type="ORF">M3P05_14880</name>
</gene>
<keyword evidence="2 3" id="KW-0413">Isomerase</keyword>
<evidence type="ECO:0000313" key="3">
    <source>
        <dbReference type="EMBL" id="MCL6271208.1"/>
    </source>
</evidence>
<accession>A0ABT0PIQ7</accession>
<dbReference type="PIRSF" id="PIRSF016184">
    <property type="entry name" value="PhzC_PhzF"/>
    <property type="match status" value="1"/>
</dbReference>
<evidence type="ECO:0000256" key="2">
    <source>
        <dbReference type="ARBA" id="ARBA00023235"/>
    </source>
</evidence>
<comment type="similarity">
    <text evidence="1">Belongs to the PhzF family.</text>
</comment>
<protein>
    <submittedName>
        <fullName evidence="3">PhzF family phenazine biosynthesis isomerase</fullName>
    </submittedName>
</protein>
<reference evidence="3 4" key="1">
    <citation type="submission" date="2022-05" db="EMBL/GenBank/DDBJ databases">
        <authorList>
            <person name="Park J.-S."/>
        </authorList>
    </citation>
    <scope>NUCLEOTIDE SEQUENCE [LARGE SCALE GENOMIC DNA]</scope>
    <source>
        <strain evidence="3 4">2012CJ34-2</strain>
    </source>
</reference>
<dbReference type="EMBL" id="JAMFLX010000021">
    <property type="protein sequence ID" value="MCL6271208.1"/>
    <property type="molecule type" value="Genomic_DNA"/>
</dbReference>
<proteinExistence type="inferred from homology"/>
<dbReference type="NCBIfam" id="TIGR00654">
    <property type="entry name" value="PhzF_family"/>
    <property type="match status" value="1"/>
</dbReference>
<keyword evidence="4" id="KW-1185">Reference proteome</keyword>
<sequence length="284" mass="31267">MIRIKIFRLDTFTDTVFSGNPAMVCPLPEWLPEDVLQGIAAENNSETAFIVGGHSSYHIRWFTPVCESNLSAHATLAAAKVIRDELGDMSKTLTFKSLRGELTANFLDKRVELSLPIDYPFESKMPEELKQELGFTPVAAMLGQDDWLVVAPEESIVSGMNLVLLDNPACHTRGMVVTAASDTPGTDFVSRCFGGPGTGIIEDPLNASAHSLLTAYWSEKLDKNLLIAKSASHRGGEIECQLKHDRVLIRGEAKLYMDGELRVPGDYFAAENLYSDSVVHTRTY</sequence>
<dbReference type="InterPro" id="IPR003719">
    <property type="entry name" value="Phenazine_PhzF-like"/>
</dbReference>
<dbReference type="GO" id="GO:0016853">
    <property type="term" value="F:isomerase activity"/>
    <property type="evidence" value="ECO:0007669"/>
    <property type="project" value="UniProtKB-KW"/>
</dbReference>
<dbReference type="SUPFAM" id="SSF54506">
    <property type="entry name" value="Diaminopimelate epimerase-like"/>
    <property type="match status" value="1"/>
</dbReference>
<comment type="caution">
    <text evidence="3">The sequence shown here is derived from an EMBL/GenBank/DDBJ whole genome shotgun (WGS) entry which is preliminary data.</text>
</comment>
<dbReference type="RefSeq" id="WP_249700643.1">
    <property type="nucleotide sequence ID" value="NZ_JAMFLX010000021.1"/>
</dbReference>
<dbReference type="PANTHER" id="PTHR13774">
    <property type="entry name" value="PHENAZINE BIOSYNTHESIS PROTEIN"/>
    <property type="match status" value="1"/>
</dbReference>